<keyword evidence="4 7" id="KW-1133">Transmembrane helix</keyword>
<dbReference type="PANTHER" id="PTHR19282:SF456">
    <property type="entry name" value="CD63 MOLECULE"/>
    <property type="match status" value="1"/>
</dbReference>
<comment type="subcellular location">
    <subcellularLocation>
        <location evidence="1">Membrane</location>
        <topology evidence="1">Multi-pass membrane protein</topology>
    </subcellularLocation>
</comment>
<evidence type="ECO:0000256" key="4">
    <source>
        <dbReference type="ARBA" id="ARBA00022989"/>
    </source>
</evidence>
<organism evidence="8 9">
    <name type="scientific">Anas platyrhynchos</name>
    <name type="common">Mallard</name>
    <name type="synonym">Anas boschas</name>
    <dbReference type="NCBI Taxonomy" id="8839"/>
    <lineage>
        <taxon>Eukaryota</taxon>
        <taxon>Metazoa</taxon>
        <taxon>Chordata</taxon>
        <taxon>Craniata</taxon>
        <taxon>Vertebrata</taxon>
        <taxon>Euteleostomi</taxon>
        <taxon>Archelosauria</taxon>
        <taxon>Archosauria</taxon>
        <taxon>Dinosauria</taxon>
        <taxon>Saurischia</taxon>
        <taxon>Theropoda</taxon>
        <taxon>Coelurosauria</taxon>
        <taxon>Aves</taxon>
        <taxon>Neognathae</taxon>
        <taxon>Galloanserae</taxon>
        <taxon>Anseriformes</taxon>
        <taxon>Anatidae</taxon>
        <taxon>Anatinae</taxon>
        <taxon>Anas</taxon>
    </lineage>
</organism>
<dbReference type="AlphaFoldDB" id="A0A8B9QTP6"/>
<dbReference type="PANTHER" id="PTHR19282">
    <property type="entry name" value="TETRASPANIN"/>
    <property type="match status" value="1"/>
</dbReference>
<name>A0A8B9QTP6_ANAPL</name>
<evidence type="ECO:0000256" key="6">
    <source>
        <dbReference type="SAM" id="MobiDB-lite"/>
    </source>
</evidence>
<feature type="transmembrane region" description="Helical" evidence="7">
    <location>
        <begin position="55"/>
        <end position="76"/>
    </location>
</feature>
<dbReference type="Pfam" id="PF00335">
    <property type="entry name" value="Tetraspanin"/>
    <property type="match status" value="1"/>
</dbReference>
<evidence type="ECO:0000256" key="3">
    <source>
        <dbReference type="ARBA" id="ARBA00022692"/>
    </source>
</evidence>
<evidence type="ECO:0000313" key="8">
    <source>
        <dbReference type="Ensembl" id="ENSAPLP00020003310.1"/>
    </source>
</evidence>
<keyword evidence="3 7" id="KW-0812">Transmembrane</keyword>
<keyword evidence="5 7" id="KW-0472">Membrane</keyword>
<proteinExistence type="inferred from homology"/>
<evidence type="ECO:0000256" key="5">
    <source>
        <dbReference type="ARBA" id="ARBA00023136"/>
    </source>
</evidence>
<feature type="compositionally biased region" description="Gly residues" evidence="6">
    <location>
        <begin position="284"/>
        <end position="294"/>
    </location>
</feature>
<feature type="transmembrane region" description="Helical" evidence="7">
    <location>
        <begin position="83"/>
        <end position="107"/>
    </location>
</feature>
<evidence type="ECO:0000256" key="7">
    <source>
        <dbReference type="SAM" id="Phobius"/>
    </source>
</evidence>
<dbReference type="GO" id="GO:1900746">
    <property type="term" value="P:regulation of vascular endothelial growth factor signaling pathway"/>
    <property type="evidence" value="ECO:0007669"/>
    <property type="project" value="TreeGrafter"/>
</dbReference>
<dbReference type="Proteomes" id="UP000694400">
    <property type="component" value="Chromosome 31"/>
</dbReference>
<dbReference type="Ensembl" id="ENSAPLT00020003556.1">
    <property type="protein sequence ID" value="ENSAPLP00020003310.1"/>
    <property type="gene ID" value="ENSAPLG00020002439.1"/>
</dbReference>
<accession>A0A8B9QTP6</accession>
<evidence type="ECO:0000313" key="9">
    <source>
        <dbReference type="Proteomes" id="UP000694400"/>
    </source>
</evidence>
<dbReference type="InterPro" id="IPR018503">
    <property type="entry name" value="Tetraspanin_CS"/>
</dbReference>
<feature type="transmembrane region" description="Helical" evidence="7">
    <location>
        <begin position="12"/>
        <end position="35"/>
    </location>
</feature>
<dbReference type="PRINTS" id="PR00259">
    <property type="entry name" value="TMFOUR"/>
</dbReference>
<dbReference type="GO" id="GO:0005886">
    <property type="term" value="C:plasma membrane"/>
    <property type="evidence" value="ECO:0007669"/>
    <property type="project" value="TreeGrafter"/>
</dbReference>
<dbReference type="InterPro" id="IPR018499">
    <property type="entry name" value="Tetraspanin/Peripherin"/>
</dbReference>
<dbReference type="PROSITE" id="PS00421">
    <property type="entry name" value="TM4_1"/>
    <property type="match status" value="1"/>
</dbReference>
<feature type="compositionally biased region" description="Basic residues" evidence="6">
    <location>
        <begin position="175"/>
        <end position="188"/>
    </location>
</feature>
<comment type="similarity">
    <text evidence="2">Belongs to the tetraspanin (TM4SF) family.</text>
</comment>
<reference evidence="8" key="1">
    <citation type="submission" date="2019-08" db="EMBL/GenBank/DDBJ databases">
        <title>Three high-quality genomes provides insights into domestication of ducks.</title>
        <authorList>
            <person name="Hou Z.C."/>
            <person name="Zhu F."/>
            <person name="Yin Z.T."/>
            <person name="Zhang F."/>
        </authorList>
    </citation>
    <scope>NUCLEOTIDE SEQUENCE [LARGE SCALE GENOMIC DNA]</scope>
</reference>
<feature type="region of interest" description="Disordered" evidence="6">
    <location>
        <begin position="252"/>
        <end position="294"/>
    </location>
</feature>
<evidence type="ECO:0000256" key="1">
    <source>
        <dbReference type="ARBA" id="ARBA00004141"/>
    </source>
</evidence>
<feature type="region of interest" description="Disordered" evidence="6">
    <location>
        <begin position="175"/>
        <end position="205"/>
    </location>
</feature>
<feature type="compositionally biased region" description="Pro residues" evidence="6">
    <location>
        <begin position="258"/>
        <end position="267"/>
    </location>
</feature>
<protein>
    <submittedName>
        <fullName evidence="8">CD63 molecule</fullName>
    </submittedName>
</protein>
<reference evidence="8" key="3">
    <citation type="submission" date="2025-09" db="UniProtKB">
        <authorList>
            <consortium name="Ensembl"/>
        </authorList>
    </citation>
    <scope>IDENTIFICATION</scope>
</reference>
<reference evidence="8" key="2">
    <citation type="submission" date="2025-08" db="UniProtKB">
        <authorList>
            <consortium name="Ensembl"/>
        </authorList>
    </citation>
    <scope>IDENTIFICATION</scope>
</reference>
<sequence length="294" mass="31837">MALEGGMKCVKFLVFIFNFIFWVCGVALVAIGIYAQVALNKALVVGSAPAASSPVAILVVGIIIFFVSFFGCCGAWKESYCMVTTFAVLLSIIFLVEIAAAIAGYVFKDKVRSKLEEGLWDTMRKYGPGPAADRGGGQAPAGLPLLRIQQLHGLEQHRAVQGQRHRAPFLLPHQHHHLQRAPHPRHRLREGLPAGDGSLDEEEHPHRGRRCAGHCLLRDPGHHLHLLPDEGHPQRLRGHVAPGVGTAAPTWGGLHVPNAPPAPPPFPHGGGRRHRTPPAVCQQGLGGQRRGVRK</sequence>
<evidence type="ECO:0000256" key="2">
    <source>
        <dbReference type="ARBA" id="ARBA00006840"/>
    </source>
</evidence>